<evidence type="ECO:0000313" key="2">
    <source>
        <dbReference type="EMBL" id="CDO60821.1"/>
    </source>
</evidence>
<dbReference type="KEGG" id="pect:BN1012_Phect2608"/>
<dbReference type="STRING" id="1458461.BN1012_Phect2608"/>
<dbReference type="Gene3D" id="3.30.420.240">
    <property type="match status" value="1"/>
</dbReference>
<feature type="region of interest" description="Disordered" evidence="1">
    <location>
        <begin position="518"/>
        <end position="545"/>
    </location>
</feature>
<dbReference type="PIRSF" id="PIRSF007056">
    <property type="entry name" value="UCP007056"/>
    <property type="match status" value="1"/>
</dbReference>
<name>X5MP29_9HYPH</name>
<dbReference type="RefSeq" id="WP_052534625.1">
    <property type="nucleotide sequence ID" value="NZ_HG966617.1"/>
</dbReference>
<dbReference type="InterPro" id="IPR012036">
    <property type="entry name" value="Phage_Mu_Gp28"/>
</dbReference>
<organism evidence="2 3">
    <name type="scientific">Candidatus Phaeomarinibacter ectocarpi</name>
    <dbReference type="NCBI Taxonomy" id="1458461"/>
    <lineage>
        <taxon>Bacteria</taxon>
        <taxon>Pseudomonadati</taxon>
        <taxon>Pseudomonadota</taxon>
        <taxon>Alphaproteobacteria</taxon>
        <taxon>Hyphomicrobiales</taxon>
        <taxon>Parvibaculaceae</taxon>
        <taxon>Candidatus Phaeomarinibacter</taxon>
    </lineage>
</organism>
<evidence type="ECO:0000313" key="3">
    <source>
        <dbReference type="Proteomes" id="UP000032160"/>
    </source>
</evidence>
<sequence>MKLNPDTIAQDNTPELPPPTAFDLGEMAGLKLPEENPLETGLLMEHQREWLADTSDLKICEKGRRTGITFAEALDDTLIAAAARDAGGDNVFYIGDTKDKGLEFIGYCAHFARVVMGEMLEIDEFMFQDMDDKGNTREIAAYRIRFASGFRVEALSSRPANIRGLQGVVVIDEAAFHQDVRLVLDAVNALLIWGGKVRVISTHNGTRNAFNELVSEARAGKNPFSVHRITFADAVANGLYERRCYVKDEDPTPEGKAAWLELIRGSYGTRTAAMRQELDVVPAEGEGVFMSRALIEACAVEGIPVLRWVVPKEFGDPDKTSDADRSNAVERWCNSNLAEHLDQLDTNLRSAFGEDFARSGDLTCIWPMQIAKDLTRLTPFVVELRNCPYEMQKQVLFFIVDQLPRFFSGAMDATGNGAYLAEAANLKYGKRVEKVSLSLEWYRMNMPQYRSAFEGRDMTVPKDEDIVGDHQAIVYDDGVARVPRGATNKGTDGYDRHGDTAIAGALAWYASKREGAPMDFRSSGQRRASESALPTGGGIDRSTGFGVVTGGTDLTGF</sequence>
<reference evidence="2 3" key="1">
    <citation type="journal article" date="2014" name="Front. Genet.">
        <title>Genome and metabolic network of "Candidatus Phaeomarinobacter ectocarpi" Ec32, a new candidate genus of Alphaproteobacteria frequently associated with brown algae.</title>
        <authorList>
            <person name="Dittami S.M."/>
            <person name="Barbeyron T."/>
            <person name="Boyen C."/>
            <person name="Cambefort J."/>
            <person name="Collet G."/>
            <person name="Delage L."/>
            <person name="Gobet A."/>
            <person name="Groisillier A."/>
            <person name="Leblanc C."/>
            <person name="Michel G."/>
            <person name="Scornet D."/>
            <person name="Siegel A."/>
            <person name="Tapia J.E."/>
            <person name="Tonon T."/>
        </authorList>
    </citation>
    <scope>NUCLEOTIDE SEQUENCE [LARGE SCALE GENOMIC DNA]</scope>
    <source>
        <strain evidence="2 3">Ec32</strain>
    </source>
</reference>
<keyword evidence="3" id="KW-1185">Reference proteome</keyword>
<protein>
    <submittedName>
        <fullName evidence="2">Phage terminase, large subunit</fullName>
    </submittedName>
</protein>
<proteinExistence type="predicted"/>
<accession>X5MP29</accession>
<dbReference type="OrthoDB" id="9801658at2"/>
<dbReference type="EMBL" id="HG966617">
    <property type="protein sequence ID" value="CDO60821.1"/>
    <property type="molecule type" value="Genomic_DNA"/>
</dbReference>
<dbReference type="HOGENOM" id="CLU_030701_0_0_5"/>
<dbReference type="Proteomes" id="UP000032160">
    <property type="component" value="Chromosome I"/>
</dbReference>
<gene>
    <name evidence="2" type="ORF">BN1012_Phect2608</name>
</gene>
<dbReference type="Gene3D" id="3.40.50.300">
    <property type="entry name" value="P-loop containing nucleotide triphosphate hydrolases"/>
    <property type="match status" value="1"/>
</dbReference>
<dbReference type="AlphaFoldDB" id="X5MP29"/>
<dbReference type="InterPro" id="IPR027417">
    <property type="entry name" value="P-loop_NTPase"/>
</dbReference>
<dbReference type="PATRIC" id="fig|1458461.3.peg.2613"/>
<evidence type="ECO:0000256" key="1">
    <source>
        <dbReference type="SAM" id="MobiDB-lite"/>
    </source>
</evidence>